<reference evidence="1 2" key="1">
    <citation type="submission" date="2024-01" db="EMBL/GenBank/DDBJ databases">
        <authorList>
            <person name="Waweru B."/>
        </authorList>
    </citation>
    <scope>NUCLEOTIDE SEQUENCE [LARGE SCALE GENOMIC DNA]</scope>
</reference>
<accession>A0AAV1RA22</accession>
<evidence type="ECO:0000313" key="2">
    <source>
        <dbReference type="Proteomes" id="UP001314170"/>
    </source>
</evidence>
<organism evidence="1 2">
    <name type="scientific">Dovyalis caffra</name>
    <dbReference type="NCBI Taxonomy" id="77055"/>
    <lineage>
        <taxon>Eukaryota</taxon>
        <taxon>Viridiplantae</taxon>
        <taxon>Streptophyta</taxon>
        <taxon>Embryophyta</taxon>
        <taxon>Tracheophyta</taxon>
        <taxon>Spermatophyta</taxon>
        <taxon>Magnoliopsida</taxon>
        <taxon>eudicotyledons</taxon>
        <taxon>Gunneridae</taxon>
        <taxon>Pentapetalae</taxon>
        <taxon>rosids</taxon>
        <taxon>fabids</taxon>
        <taxon>Malpighiales</taxon>
        <taxon>Salicaceae</taxon>
        <taxon>Flacourtieae</taxon>
        <taxon>Dovyalis</taxon>
    </lineage>
</organism>
<sequence>MHKLSGKQKHRVDVYPLCDSFKFEKIISGDYIGREVEKADLGLTSTDIQANSSIGPIKSDPWRWQSRFQTPEHKIKFLVKPLVLHGKYTEP</sequence>
<dbReference type="EMBL" id="CAWUPB010000913">
    <property type="protein sequence ID" value="CAK7329350.1"/>
    <property type="molecule type" value="Genomic_DNA"/>
</dbReference>
<name>A0AAV1RA22_9ROSI</name>
<keyword evidence="2" id="KW-1185">Reference proteome</keyword>
<dbReference type="AlphaFoldDB" id="A0AAV1RA22"/>
<evidence type="ECO:0000313" key="1">
    <source>
        <dbReference type="EMBL" id="CAK7329350.1"/>
    </source>
</evidence>
<dbReference type="Proteomes" id="UP001314170">
    <property type="component" value="Unassembled WGS sequence"/>
</dbReference>
<gene>
    <name evidence="1" type="ORF">DCAF_LOCUS7105</name>
</gene>
<protein>
    <submittedName>
        <fullName evidence="1">Uncharacterized protein</fullName>
    </submittedName>
</protein>
<comment type="caution">
    <text evidence="1">The sequence shown here is derived from an EMBL/GenBank/DDBJ whole genome shotgun (WGS) entry which is preliminary data.</text>
</comment>
<proteinExistence type="predicted"/>